<gene>
    <name evidence="1" type="ORF">ADUPG1_002894</name>
</gene>
<name>A0ABQ5KTH8_9EUKA</name>
<accession>A0ABQ5KTH8</accession>
<protein>
    <submittedName>
        <fullName evidence="1">Uncharacterized protein</fullName>
    </submittedName>
</protein>
<comment type="caution">
    <text evidence="1">The sequence shown here is derived from an EMBL/GenBank/DDBJ whole genome shotgun (WGS) entry which is preliminary data.</text>
</comment>
<dbReference type="Proteomes" id="UP001057375">
    <property type="component" value="Unassembled WGS sequence"/>
</dbReference>
<evidence type="ECO:0000313" key="2">
    <source>
        <dbReference type="Proteomes" id="UP001057375"/>
    </source>
</evidence>
<dbReference type="EMBL" id="BQXS01003631">
    <property type="protein sequence ID" value="GKT34918.1"/>
    <property type="molecule type" value="Genomic_DNA"/>
</dbReference>
<proteinExistence type="predicted"/>
<organism evidence="1 2">
    <name type="scientific">Aduncisulcus paluster</name>
    <dbReference type="NCBI Taxonomy" id="2918883"/>
    <lineage>
        <taxon>Eukaryota</taxon>
        <taxon>Metamonada</taxon>
        <taxon>Carpediemonas-like organisms</taxon>
        <taxon>Aduncisulcus</taxon>
    </lineage>
</organism>
<evidence type="ECO:0000313" key="1">
    <source>
        <dbReference type="EMBL" id="GKT34918.1"/>
    </source>
</evidence>
<feature type="non-terminal residue" evidence="1">
    <location>
        <position position="1"/>
    </location>
</feature>
<keyword evidence="2" id="KW-1185">Reference proteome</keyword>
<reference evidence="1" key="1">
    <citation type="submission" date="2022-03" db="EMBL/GenBank/DDBJ databases">
        <title>Draft genome sequence of Aduncisulcus paluster, a free-living microaerophilic Fornicata.</title>
        <authorList>
            <person name="Yuyama I."/>
            <person name="Kume K."/>
            <person name="Tamura T."/>
            <person name="Inagaki Y."/>
            <person name="Hashimoto T."/>
        </authorList>
    </citation>
    <scope>NUCLEOTIDE SEQUENCE</scope>
    <source>
        <strain evidence="1">NY0171</strain>
    </source>
</reference>
<sequence>QAHRRRERQFKRTLSSGVLFIDPILPLCSEMNDDVEPRQGILGMIHQQYLLKKISWDKSRTSSEGQSHYQEEG</sequence>